<dbReference type="SFLD" id="SFLDS00001">
    <property type="entry name" value="Enolase"/>
    <property type="match status" value="1"/>
</dbReference>
<organism evidence="3 4">
    <name type="scientific">Rugosimonospora acidiphila</name>
    <dbReference type="NCBI Taxonomy" id="556531"/>
    <lineage>
        <taxon>Bacteria</taxon>
        <taxon>Bacillati</taxon>
        <taxon>Actinomycetota</taxon>
        <taxon>Actinomycetes</taxon>
        <taxon>Micromonosporales</taxon>
        <taxon>Micromonosporaceae</taxon>
        <taxon>Rugosimonospora</taxon>
    </lineage>
</organism>
<name>A0ABP9RSR5_9ACTN</name>
<dbReference type="InterPro" id="IPR034593">
    <property type="entry name" value="DgoD-like"/>
</dbReference>
<dbReference type="Gene3D" id="3.20.20.120">
    <property type="entry name" value="Enolase-like C-terminal domain"/>
    <property type="match status" value="1"/>
</dbReference>
<proteinExistence type="predicted"/>
<dbReference type="Pfam" id="PF02746">
    <property type="entry name" value="MR_MLE_N"/>
    <property type="match status" value="1"/>
</dbReference>
<dbReference type="InterPro" id="IPR029017">
    <property type="entry name" value="Enolase-like_N"/>
</dbReference>
<dbReference type="Gene3D" id="3.30.390.10">
    <property type="entry name" value="Enolase-like, N-terminal domain"/>
    <property type="match status" value="1"/>
</dbReference>
<dbReference type="CDD" id="cd03316">
    <property type="entry name" value="MR_like"/>
    <property type="match status" value="1"/>
</dbReference>
<keyword evidence="4" id="KW-1185">Reference proteome</keyword>
<dbReference type="PANTHER" id="PTHR48080">
    <property type="entry name" value="D-GALACTONATE DEHYDRATASE-RELATED"/>
    <property type="match status" value="1"/>
</dbReference>
<comment type="caution">
    <text evidence="3">The sequence shown here is derived from an EMBL/GenBank/DDBJ whole genome shotgun (WGS) entry which is preliminary data.</text>
</comment>
<dbReference type="EMBL" id="BAABJQ010000007">
    <property type="protein sequence ID" value="GAA5185288.1"/>
    <property type="molecule type" value="Genomic_DNA"/>
</dbReference>
<dbReference type="SMART" id="SM00922">
    <property type="entry name" value="MR_MLE"/>
    <property type="match status" value="1"/>
</dbReference>
<evidence type="ECO:0000313" key="4">
    <source>
        <dbReference type="Proteomes" id="UP001501570"/>
    </source>
</evidence>
<dbReference type="SFLD" id="SFLDG00179">
    <property type="entry name" value="mandelate_racemase"/>
    <property type="match status" value="1"/>
</dbReference>
<dbReference type="SUPFAM" id="SSF54826">
    <property type="entry name" value="Enolase N-terminal domain-like"/>
    <property type="match status" value="1"/>
</dbReference>
<gene>
    <name evidence="3" type="ORF">GCM10023322_28840</name>
</gene>
<dbReference type="PROSITE" id="PS00908">
    <property type="entry name" value="MR_MLE_1"/>
    <property type="match status" value="1"/>
</dbReference>
<dbReference type="SUPFAM" id="SSF51604">
    <property type="entry name" value="Enolase C-terminal domain-like"/>
    <property type="match status" value="1"/>
</dbReference>
<dbReference type="Pfam" id="PF13378">
    <property type="entry name" value="MR_MLE_C"/>
    <property type="match status" value="1"/>
</dbReference>
<protein>
    <submittedName>
        <fullName evidence="3">Mandelate racemase/muconate lactonizing enzyme family protein</fullName>
    </submittedName>
</protein>
<feature type="domain" description="Mandelate racemase/muconate lactonizing enzyme C-terminal" evidence="2">
    <location>
        <begin position="155"/>
        <end position="249"/>
    </location>
</feature>
<dbReference type="InterPro" id="IPR013341">
    <property type="entry name" value="Mandelate_racemase_N_dom"/>
</dbReference>
<dbReference type="InterPro" id="IPR029065">
    <property type="entry name" value="Enolase_C-like"/>
</dbReference>
<dbReference type="InterPro" id="IPR018110">
    <property type="entry name" value="Mandel_Rmase/mucon_lact_enz_CS"/>
</dbReference>
<evidence type="ECO:0000259" key="2">
    <source>
        <dbReference type="SMART" id="SM00922"/>
    </source>
</evidence>
<dbReference type="InterPro" id="IPR036849">
    <property type="entry name" value="Enolase-like_C_sf"/>
</dbReference>
<dbReference type="Proteomes" id="UP001501570">
    <property type="component" value="Unassembled WGS sequence"/>
</dbReference>
<evidence type="ECO:0000313" key="3">
    <source>
        <dbReference type="EMBL" id="GAA5185288.1"/>
    </source>
</evidence>
<evidence type="ECO:0000256" key="1">
    <source>
        <dbReference type="ARBA" id="ARBA00023239"/>
    </source>
</evidence>
<dbReference type="PANTHER" id="PTHR48080:SF2">
    <property type="entry name" value="D-GALACTONATE DEHYDRATASE"/>
    <property type="match status" value="1"/>
</dbReference>
<sequence length="379" mass="40085">MVKIIGVDVFPLALANPQTGPRGYATQPPWPSIYGNHRETLVVRLVADDGTVGWGEALAPVAPEVPGEIVRRLLAPVLLGADPRHVRPLRHQLTQLMRERGHLGGHQADAIAAVDIALWDLAGKLAGLPVVELLGGAFRTQVPTYVSGLPGRDDAERVAHARDLLGQDVRQVKVGLGHGVDADLETVDALRQLDAGLRVAVDVHGVYGLSDALRLGRGLAERAGWFLEAPLAFEDVAGHADLASRLDLPVALGESLRHRWEFQPYVAARAAGILQPDIGRTGITEGFAIAQFAETHHLPVAPHHSAGLGIALAAGLHVAAACPNLVAFEWHPSLFTAVNDILAVPIDCTPTSIPLPAGPGLGITVDEDAVAKYCTWATS</sequence>
<accession>A0ABP9RSR5</accession>
<keyword evidence="1" id="KW-0456">Lyase</keyword>
<dbReference type="InterPro" id="IPR013342">
    <property type="entry name" value="Mandelate_racemase_C"/>
</dbReference>
<reference evidence="4" key="1">
    <citation type="journal article" date="2019" name="Int. J. Syst. Evol. Microbiol.">
        <title>The Global Catalogue of Microorganisms (GCM) 10K type strain sequencing project: providing services to taxonomists for standard genome sequencing and annotation.</title>
        <authorList>
            <consortium name="The Broad Institute Genomics Platform"/>
            <consortium name="The Broad Institute Genome Sequencing Center for Infectious Disease"/>
            <person name="Wu L."/>
            <person name="Ma J."/>
        </authorList>
    </citation>
    <scope>NUCLEOTIDE SEQUENCE [LARGE SCALE GENOMIC DNA]</scope>
    <source>
        <strain evidence="4">JCM 18304</strain>
    </source>
</reference>
<dbReference type="RefSeq" id="WP_345629793.1">
    <property type="nucleotide sequence ID" value="NZ_BAABJQ010000007.1"/>
</dbReference>